<evidence type="ECO:0000256" key="3">
    <source>
        <dbReference type="ARBA" id="ARBA00015325"/>
    </source>
</evidence>
<dbReference type="AlphaFoldDB" id="A0A4P7IBR2"/>
<feature type="transmembrane region" description="Helical" evidence="14">
    <location>
        <begin position="225"/>
        <end position="250"/>
    </location>
</feature>
<evidence type="ECO:0000256" key="10">
    <source>
        <dbReference type="ARBA" id="ARBA00033245"/>
    </source>
</evidence>
<evidence type="ECO:0000256" key="1">
    <source>
        <dbReference type="ARBA" id="ARBA00004141"/>
    </source>
</evidence>
<dbReference type="EMBL" id="CP038436">
    <property type="protein sequence ID" value="QBX54489.1"/>
    <property type="molecule type" value="Genomic_DNA"/>
</dbReference>
<name>A0A4P7IBR2_9ACTN</name>
<dbReference type="KEGG" id="nsn:EXE58_02725"/>
<dbReference type="PANTHER" id="PTHR12428">
    <property type="entry name" value="OXA1"/>
    <property type="match status" value="1"/>
</dbReference>
<feature type="transmembrane region" description="Helical" evidence="14">
    <location>
        <begin position="184"/>
        <end position="205"/>
    </location>
</feature>
<evidence type="ECO:0000256" key="6">
    <source>
        <dbReference type="ARBA" id="ARBA00023136"/>
    </source>
</evidence>
<keyword evidence="5 14" id="KW-1133">Transmembrane helix</keyword>
<feature type="compositionally biased region" description="Basic residues" evidence="13">
    <location>
        <begin position="43"/>
        <end position="62"/>
    </location>
</feature>
<evidence type="ECO:0000256" key="14">
    <source>
        <dbReference type="SAM" id="Phobius"/>
    </source>
</evidence>
<evidence type="ECO:0000256" key="5">
    <source>
        <dbReference type="ARBA" id="ARBA00022989"/>
    </source>
</evidence>
<keyword evidence="4 12" id="KW-0812">Transmembrane</keyword>
<evidence type="ECO:0000256" key="11">
    <source>
        <dbReference type="ARBA" id="ARBA00033342"/>
    </source>
</evidence>
<evidence type="ECO:0000256" key="13">
    <source>
        <dbReference type="SAM" id="MobiDB-lite"/>
    </source>
</evidence>
<dbReference type="OrthoDB" id="3771955at2"/>
<feature type="compositionally biased region" description="Polar residues" evidence="13">
    <location>
        <begin position="1"/>
        <end position="12"/>
    </location>
</feature>
<dbReference type="PANTHER" id="PTHR12428:SF65">
    <property type="entry name" value="CYTOCHROME C OXIDASE ASSEMBLY PROTEIN COX18, MITOCHONDRIAL"/>
    <property type="match status" value="1"/>
</dbReference>
<protein>
    <recommendedName>
        <fullName evidence="3">Membrane protein insertase YidC</fullName>
    </recommendedName>
    <alternativeName>
        <fullName evidence="11">Foldase YidC</fullName>
    </alternativeName>
    <alternativeName>
        <fullName evidence="10">Membrane integrase YidC</fullName>
    </alternativeName>
    <alternativeName>
        <fullName evidence="9">Membrane protein YidC</fullName>
    </alternativeName>
</protein>
<comment type="function">
    <text evidence="7">Required for the insertion and/or proper folding and/or complex formation of integral membrane proteins into the membrane. Involved in integration of membrane proteins that insert both dependently and independently of the Sec translocase complex, as well as at least some lipoproteins. Aids folding of multispanning membrane proteins.</text>
</comment>
<evidence type="ECO:0000313" key="16">
    <source>
        <dbReference type="EMBL" id="QBX54489.1"/>
    </source>
</evidence>
<feature type="transmembrane region" description="Helical" evidence="14">
    <location>
        <begin position="119"/>
        <end position="141"/>
    </location>
</feature>
<dbReference type="Pfam" id="PF02096">
    <property type="entry name" value="60KD_IMP"/>
    <property type="match status" value="1"/>
</dbReference>
<feature type="region of interest" description="Disordered" evidence="13">
    <location>
        <begin position="1"/>
        <end position="86"/>
    </location>
</feature>
<comment type="subunit">
    <text evidence="8">Interacts with the Sec translocase complex via SecD. Specifically interacts with transmembrane segments of nascent integral membrane proteins during membrane integration.</text>
</comment>
<dbReference type="Proteomes" id="UP000294853">
    <property type="component" value="Chromosome"/>
</dbReference>
<gene>
    <name evidence="16" type="ORF">EXE58_02725</name>
</gene>
<dbReference type="InterPro" id="IPR001708">
    <property type="entry name" value="YidC/ALB3/OXA1/COX18"/>
</dbReference>
<accession>A0A4P7IBR2</accession>
<reference evidence="16 17" key="1">
    <citation type="submission" date="2019-03" db="EMBL/GenBank/DDBJ databases">
        <title>Three New Species of Nocardioides, Nocardioides euryhalodurans sp. nov., Nocardioides seonyuensis sp. nov. and Nocardioides eburneoflavus sp. nov. Iolated from Soil.</title>
        <authorList>
            <person name="Roh S.G."/>
            <person name="Lee C."/>
            <person name="Kim M.-K."/>
            <person name="Kim S.B."/>
        </authorList>
    </citation>
    <scope>NUCLEOTIDE SEQUENCE [LARGE SCALE GENOMIC DNA]</scope>
    <source>
        <strain evidence="16 17">MMS17-SY207-3</strain>
    </source>
</reference>
<evidence type="ECO:0000256" key="12">
    <source>
        <dbReference type="RuleBase" id="RU003945"/>
    </source>
</evidence>
<evidence type="ECO:0000259" key="15">
    <source>
        <dbReference type="Pfam" id="PF02096"/>
    </source>
</evidence>
<evidence type="ECO:0000256" key="7">
    <source>
        <dbReference type="ARBA" id="ARBA00025034"/>
    </source>
</evidence>
<feature type="compositionally biased region" description="Basic residues" evidence="13">
    <location>
        <begin position="26"/>
        <end position="35"/>
    </location>
</feature>
<dbReference type="InterPro" id="IPR028055">
    <property type="entry name" value="YidC/Oxa/ALB_C"/>
</dbReference>
<evidence type="ECO:0000256" key="2">
    <source>
        <dbReference type="ARBA" id="ARBA00010527"/>
    </source>
</evidence>
<feature type="transmembrane region" description="Helical" evidence="14">
    <location>
        <begin position="153"/>
        <end position="172"/>
    </location>
</feature>
<dbReference type="GO" id="GO:0032977">
    <property type="term" value="F:membrane insertase activity"/>
    <property type="evidence" value="ECO:0007669"/>
    <property type="project" value="InterPro"/>
</dbReference>
<evidence type="ECO:0000256" key="4">
    <source>
        <dbReference type="ARBA" id="ARBA00022692"/>
    </source>
</evidence>
<keyword evidence="6 14" id="KW-0472">Membrane</keyword>
<dbReference type="GO" id="GO:0005886">
    <property type="term" value="C:plasma membrane"/>
    <property type="evidence" value="ECO:0007669"/>
    <property type="project" value="TreeGrafter"/>
</dbReference>
<feature type="domain" description="Membrane insertase YidC/Oxa/ALB C-terminal" evidence="15">
    <location>
        <begin position="88"/>
        <end position="264"/>
    </location>
</feature>
<dbReference type="GO" id="GO:0051205">
    <property type="term" value="P:protein insertion into membrane"/>
    <property type="evidence" value="ECO:0007669"/>
    <property type="project" value="TreeGrafter"/>
</dbReference>
<evidence type="ECO:0000313" key="17">
    <source>
        <dbReference type="Proteomes" id="UP000294853"/>
    </source>
</evidence>
<comment type="similarity">
    <text evidence="2">Belongs to the OXA1/ALB3/YidC family. Type 1 subfamily.</text>
</comment>
<sequence length="279" mass="30347">MFATRAQTTLTNPGVPHVASRSVLARARRRCRRSPGRLDLSRRRPHRRYHLAARNRRRRCRGPRPTSPARHPRRPPRAQLRSGPSTAARLTKRYQNRKDPESVRQFMEERRRISAEHGVSRLGCLPTLIQLPIWLSLYHLLADVAGGASIGAMTPELVASLGAATLLGVPLAERGYLGGGATHLAVVAGMAATAAALSYVTQKYLVAPNTSIEGLPEAMARVQHLMPALSALGLIVAGGVVPLALLTYWVCNSAWTMGQSAVISHWFPTPGTPAANRNH</sequence>
<proteinExistence type="inferred from homology"/>
<evidence type="ECO:0000256" key="9">
    <source>
        <dbReference type="ARBA" id="ARBA00031538"/>
    </source>
</evidence>
<evidence type="ECO:0000256" key="8">
    <source>
        <dbReference type="ARBA" id="ARBA00026028"/>
    </source>
</evidence>
<keyword evidence="17" id="KW-1185">Reference proteome</keyword>
<comment type="subcellular location">
    <subcellularLocation>
        <location evidence="1 12">Membrane</location>
        <topology evidence="1 12">Multi-pass membrane protein</topology>
    </subcellularLocation>
</comment>
<organism evidence="16 17">
    <name type="scientific">Nocardioides seonyuensis</name>
    <dbReference type="NCBI Taxonomy" id="2518371"/>
    <lineage>
        <taxon>Bacteria</taxon>
        <taxon>Bacillati</taxon>
        <taxon>Actinomycetota</taxon>
        <taxon>Actinomycetes</taxon>
        <taxon>Propionibacteriales</taxon>
        <taxon>Nocardioidaceae</taxon>
        <taxon>Nocardioides</taxon>
    </lineage>
</organism>